<dbReference type="PIRSF" id="PIRSF010260">
    <property type="entry name" value="UCP010260"/>
    <property type="match status" value="1"/>
</dbReference>
<feature type="compositionally biased region" description="Basic and acidic residues" evidence="1">
    <location>
        <begin position="1"/>
        <end position="21"/>
    </location>
</feature>
<dbReference type="EMBL" id="WIXO01000001">
    <property type="protein sequence ID" value="MTE22164.1"/>
    <property type="molecule type" value="Genomic_DNA"/>
</dbReference>
<sequence>MDDRDDRDDRDGDHDDDRTEDPTAGLTYAGAGATREDDLSRFPPGFGRLRVRTRLGSGPEVFRAAADAVLTWRMHRAMGVEMATVAPRAEPGVRVVVGLGVGRLRLHAPCRVVWTAAGARRAGFGYGTLPGHPERGEEAFVVEWAGDGSVWLEVRAFSRPDLWWVRAVGPIVPLFQRLYARRCGAVLRRLSTG</sequence>
<evidence type="ECO:0000313" key="4">
    <source>
        <dbReference type="Proteomes" id="UP000473014"/>
    </source>
</evidence>
<keyword evidence="4" id="KW-1185">Reference proteome</keyword>
<name>A0A6G2BIX3_9ACTN</name>
<dbReference type="RefSeq" id="WP_155072704.1">
    <property type="nucleotide sequence ID" value="NZ_WIXO01000001.1"/>
</dbReference>
<protein>
    <submittedName>
        <fullName evidence="3">DUF1990 family protein</fullName>
    </submittedName>
</protein>
<dbReference type="Proteomes" id="UP000473014">
    <property type="component" value="Unassembled WGS sequence"/>
</dbReference>
<dbReference type="InterPro" id="IPR018960">
    <property type="entry name" value="DUF1990"/>
</dbReference>
<dbReference type="PANTHER" id="PTHR34202:SF1">
    <property type="entry name" value="UPF0548 PROTEIN"/>
    <property type="match status" value="1"/>
</dbReference>
<feature type="region of interest" description="Disordered" evidence="1">
    <location>
        <begin position="1"/>
        <end position="39"/>
    </location>
</feature>
<feature type="domain" description="DUF1990" evidence="2">
    <location>
        <begin position="27"/>
        <end position="185"/>
    </location>
</feature>
<dbReference type="Pfam" id="PF09348">
    <property type="entry name" value="DUF1990"/>
    <property type="match status" value="1"/>
</dbReference>
<reference evidence="3 4" key="1">
    <citation type="submission" date="2019-11" db="EMBL/GenBank/DDBJ databases">
        <authorList>
            <person name="Yuan L."/>
        </authorList>
    </citation>
    <scope>NUCLEOTIDE SEQUENCE [LARGE SCALE GENOMIC DNA]</scope>
    <source>
        <strain evidence="3 4">TRM43335</strain>
    </source>
</reference>
<evidence type="ECO:0000259" key="2">
    <source>
        <dbReference type="Pfam" id="PF09348"/>
    </source>
</evidence>
<accession>A0A6G2BIX3</accession>
<feature type="compositionally biased region" description="Low complexity" evidence="1">
    <location>
        <begin position="23"/>
        <end position="33"/>
    </location>
</feature>
<dbReference type="AlphaFoldDB" id="A0A6G2BIX3"/>
<evidence type="ECO:0000256" key="1">
    <source>
        <dbReference type="SAM" id="MobiDB-lite"/>
    </source>
</evidence>
<organism evidence="3 4">
    <name type="scientific">Streptomyces taklimakanensis</name>
    <dbReference type="NCBI Taxonomy" id="2569853"/>
    <lineage>
        <taxon>Bacteria</taxon>
        <taxon>Bacillati</taxon>
        <taxon>Actinomycetota</taxon>
        <taxon>Actinomycetes</taxon>
        <taxon>Kitasatosporales</taxon>
        <taxon>Streptomycetaceae</taxon>
        <taxon>Streptomyces</taxon>
    </lineage>
</organism>
<gene>
    <name evidence="3" type="ORF">F0L17_24310</name>
</gene>
<dbReference type="PANTHER" id="PTHR34202">
    <property type="entry name" value="UPF0548 PROTEIN"/>
    <property type="match status" value="1"/>
</dbReference>
<evidence type="ECO:0000313" key="3">
    <source>
        <dbReference type="EMBL" id="MTE22164.1"/>
    </source>
</evidence>
<proteinExistence type="predicted"/>
<dbReference type="InterPro" id="IPR014457">
    <property type="entry name" value="UCP010260"/>
</dbReference>
<comment type="caution">
    <text evidence="3">The sequence shown here is derived from an EMBL/GenBank/DDBJ whole genome shotgun (WGS) entry which is preliminary data.</text>
</comment>
<dbReference type="OrthoDB" id="120660at2"/>